<evidence type="ECO:0000256" key="1">
    <source>
        <dbReference type="ARBA" id="ARBA00004496"/>
    </source>
</evidence>
<evidence type="ECO:0000256" key="6">
    <source>
        <dbReference type="ARBA" id="ARBA00022650"/>
    </source>
</evidence>
<dbReference type="InterPro" id="IPR008927">
    <property type="entry name" value="6-PGluconate_DH-like_C_sf"/>
</dbReference>
<dbReference type="FunFam" id="3.40.50.720:FF:000190">
    <property type="entry name" value="Pyrroline-5-carboxylate reductase"/>
    <property type="match status" value="1"/>
</dbReference>
<dbReference type="InterPro" id="IPR053790">
    <property type="entry name" value="P5CR-like_CS"/>
</dbReference>
<dbReference type="SUPFAM" id="SSF51735">
    <property type="entry name" value="NAD(P)-binding Rossmann-fold domains"/>
    <property type="match status" value="1"/>
</dbReference>
<dbReference type="Gene3D" id="3.40.50.720">
    <property type="entry name" value="NAD(P)-binding Rossmann-like Domain"/>
    <property type="match status" value="1"/>
</dbReference>
<dbReference type="PANTHER" id="PTHR11645:SF0">
    <property type="entry name" value="PYRROLINE-5-CARBOXYLATE REDUCTASE 3"/>
    <property type="match status" value="1"/>
</dbReference>
<dbReference type="HAMAP" id="MF_01925">
    <property type="entry name" value="P5C_reductase"/>
    <property type="match status" value="1"/>
</dbReference>
<sequence length="272" mass="28658">MTDHKLGFLGCGSMAECIMAGLLKSKAAKPENVFVCNRTASTNERLVSTYGVKSVSADELASTADIVLLGVKPYGVVPMLDMIKEKLTPQTMVISMAAGVPMATIQNHCPPSTKVLRVMPNIPSFVGEGVTSVSSNSHVTPDEEAEVVKLFGSIGKVFVVPESAIHGVVGVAGSSPAYVFMFLEALSDGAVRGGVPRAQSYEMAAQAVLGAARMLQESGKTPGALKDMVCSPGGTTIEAVRYLEKGGLRSAVIEGMIQCMEKSKEFEKMYSE</sequence>
<dbReference type="InterPro" id="IPR029036">
    <property type="entry name" value="P5CR_dimer"/>
</dbReference>
<comment type="pathway">
    <text evidence="12">Amino-acid biosynthesis; L-proline biosynthesis; L-proline from L-glutamate 5-semialdehyde: step 1/1.</text>
</comment>
<feature type="domain" description="Pyrroline-5-carboxylate reductase catalytic N-terminal" evidence="13">
    <location>
        <begin position="5"/>
        <end position="99"/>
    </location>
</feature>
<dbReference type="Pfam" id="PF14748">
    <property type="entry name" value="P5CR_dimer"/>
    <property type="match status" value="1"/>
</dbReference>
<feature type="domain" description="Pyrroline-5-carboxylate reductase dimerisation" evidence="14">
    <location>
        <begin position="162"/>
        <end position="265"/>
    </location>
</feature>
<dbReference type="FunFam" id="1.10.3730.10:FF:000001">
    <property type="entry name" value="Pyrroline-5-carboxylate reductase"/>
    <property type="match status" value="1"/>
</dbReference>
<evidence type="ECO:0000256" key="4">
    <source>
        <dbReference type="ARBA" id="ARBA00022490"/>
    </source>
</evidence>
<feature type="binding site" evidence="11">
    <location>
        <begin position="9"/>
        <end position="14"/>
    </location>
    <ligand>
        <name>NADP(+)</name>
        <dbReference type="ChEBI" id="CHEBI:58349"/>
    </ligand>
</feature>
<organism evidence="15">
    <name type="scientific">Crithidia acanthocephali</name>
    <dbReference type="NCBI Taxonomy" id="59798"/>
    <lineage>
        <taxon>Eukaryota</taxon>
        <taxon>Discoba</taxon>
        <taxon>Euglenozoa</taxon>
        <taxon>Kinetoplastea</taxon>
        <taxon>Metakinetoplastina</taxon>
        <taxon>Trypanosomatida</taxon>
        <taxon>Trypanosomatidae</taxon>
        <taxon>Leishmaniinae</taxon>
        <taxon>Crithidia</taxon>
    </lineage>
</organism>
<evidence type="ECO:0000256" key="7">
    <source>
        <dbReference type="ARBA" id="ARBA00022857"/>
    </source>
</evidence>
<keyword evidence="6 12" id="KW-0641">Proline biosynthesis</keyword>
<dbReference type="NCBIfam" id="TIGR00112">
    <property type="entry name" value="proC"/>
    <property type="match status" value="1"/>
</dbReference>
<dbReference type="EMBL" id="KC545124">
    <property type="protein sequence ID" value="AGT02654.1"/>
    <property type="molecule type" value="Genomic_DNA"/>
</dbReference>
<dbReference type="GO" id="GO:0055129">
    <property type="term" value="P:L-proline biosynthetic process"/>
    <property type="evidence" value="ECO:0007669"/>
    <property type="project" value="UniProtKB-UniPathway"/>
</dbReference>
<keyword evidence="7 11" id="KW-0521">NADP</keyword>
<dbReference type="InterPro" id="IPR000304">
    <property type="entry name" value="Pyrroline-COOH_reductase"/>
</dbReference>
<dbReference type="PANTHER" id="PTHR11645">
    <property type="entry name" value="PYRROLINE-5-CARBOXYLATE REDUCTASE"/>
    <property type="match status" value="1"/>
</dbReference>
<comment type="catalytic activity">
    <reaction evidence="10 12">
        <text>L-proline + NADP(+) = (S)-1-pyrroline-5-carboxylate + NADPH + 2 H(+)</text>
        <dbReference type="Rhea" id="RHEA:14109"/>
        <dbReference type="ChEBI" id="CHEBI:15378"/>
        <dbReference type="ChEBI" id="CHEBI:17388"/>
        <dbReference type="ChEBI" id="CHEBI:57783"/>
        <dbReference type="ChEBI" id="CHEBI:58349"/>
        <dbReference type="ChEBI" id="CHEBI:60039"/>
        <dbReference type="EC" id="1.5.1.2"/>
    </reaction>
</comment>
<proteinExistence type="inferred from homology"/>
<evidence type="ECO:0000256" key="11">
    <source>
        <dbReference type="PIRSR" id="PIRSR000193-1"/>
    </source>
</evidence>
<dbReference type="EC" id="1.5.1.2" evidence="12"/>
<dbReference type="GO" id="GO:0004735">
    <property type="term" value="F:pyrroline-5-carboxylate reductase activity"/>
    <property type="evidence" value="ECO:0007669"/>
    <property type="project" value="UniProtKB-EC"/>
</dbReference>
<accession>U5KMY9</accession>
<dbReference type="Pfam" id="PF03807">
    <property type="entry name" value="F420_oxidored"/>
    <property type="match status" value="1"/>
</dbReference>
<name>U5KMY9_9TRYP</name>
<evidence type="ECO:0000256" key="9">
    <source>
        <dbReference type="ARBA" id="ARBA00050547"/>
    </source>
</evidence>
<evidence type="ECO:0000256" key="10">
    <source>
        <dbReference type="ARBA" id="ARBA00052690"/>
    </source>
</evidence>
<keyword evidence="4" id="KW-0963">Cytoplasm</keyword>
<dbReference type="PIRSF" id="PIRSF000193">
    <property type="entry name" value="Pyrrol-5-carb_rd"/>
    <property type="match status" value="1"/>
</dbReference>
<dbReference type="PROSITE" id="PS00521">
    <property type="entry name" value="P5CR"/>
    <property type="match status" value="1"/>
</dbReference>
<dbReference type="GO" id="GO:0005737">
    <property type="term" value="C:cytoplasm"/>
    <property type="evidence" value="ECO:0007669"/>
    <property type="project" value="UniProtKB-SubCell"/>
</dbReference>
<dbReference type="UniPathway" id="UPA00098">
    <property type="reaction ID" value="UER00361"/>
</dbReference>
<dbReference type="InterPro" id="IPR028939">
    <property type="entry name" value="P5C_Rdtase_cat_N"/>
</dbReference>
<evidence type="ECO:0000259" key="13">
    <source>
        <dbReference type="Pfam" id="PF03807"/>
    </source>
</evidence>
<dbReference type="InterPro" id="IPR036291">
    <property type="entry name" value="NAD(P)-bd_dom_sf"/>
</dbReference>
<evidence type="ECO:0000256" key="2">
    <source>
        <dbReference type="ARBA" id="ARBA00005525"/>
    </source>
</evidence>
<evidence type="ECO:0000256" key="8">
    <source>
        <dbReference type="ARBA" id="ARBA00023002"/>
    </source>
</evidence>
<dbReference type="SUPFAM" id="SSF48179">
    <property type="entry name" value="6-phosphogluconate dehydrogenase C-terminal domain-like"/>
    <property type="match status" value="1"/>
</dbReference>
<evidence type="ECO:0000256" key="3">
    <source>
        <dbReference type="ARBA" id="ARBA00021413"/>
    </source>
</evidence>
<reference evidence="15" key="1">
    <citation type="submission" date="2013-01" db="EMBL/GenBank/DDBJ databases">
        <title>Genomic Cooperation Between Trypanosomatids and Their Bacterial Endosymbionts in the Synthesis of Essential Amino Acids Heavily Influenced by Multiple Lateral Gene Transfer Events.</title>
        <authorList>
            <person name="Alves J.M.P."/>
            <person name="Klein C."/>
            <person name="Maia da Silva F."/>
            <person name="Costa Martins A.G."/>
            <person name="Serrano M.G."/>
            <person name="Buck G.A."/>
            <person name="Vasconcelos A.T.R."/>
            <person name="France-Sagot M."/>
            <person name="Teixeira M.M.G."/>
            <person name="Motta M.C.M."/>
            <person name="Camargo E.P."/>
        </authorList>
    </citation>
    <scope>NUCLEOTIDE SEQUENCE</scope>
</reference>
<evidence type="ECO:0000259" key="14">
    <source>
        <dbReference type="Pfam" id="PF14748"/>
    </source>
</evidence>
<evidence type="ECO:0000256" key="5">
    <source>
        <dbReference type="ARBA" id="ARBA00022605"/>
    </source>
</evidence>
<keyword evidence="8 12" id="KW-0560">Oxidoreductase</keyword>
<evidence type="ECO:0000256" key="12">
    <source>
        <dbReference type="RuleBase" id="RU003903"/>
    </source>
</evidence>
<dbReference type="Gene3D" id="1.10.3730.10">
    <property type="entry name" value="ProC C-terminal domain-like"/>
    <property type="match status" value="1"/>
</dbReference>
<keyword evidence="5 12" id="KW-0028">Amino-acid biosynthesis</keyword>
<dbReference type="AlphaFoldDB" id="U5KMY9"/>
<comment type="catalytic activity">
    <reaction evidence="9">
        <text>L-proline + NAD(+) = (S)-1-pyrroline-5-carboxylate + NADH + 2 H(+)</text>
        <dbReference type="Rhea" id="RHEA:14105"/>
        <dbReference type="ChEBI" id="CHEBI:15378"/>
        <dbReference type="ChEBI" id="CHEBI:17388"/>
        <dbReference type="ChEBI" id="CHEBI:57540"/>
        <dbReference type="ChEBI" id="CHEBI:57945"/>
        <dbReference type="ChEBI" id="CHEBI:60039"/>
        <dbReference type="EC" id="1.5.1.2"/>
    </reaction>
</comment>
<comment type="similarity">
    <text evidence="2 12">Belongs to the pyrroline-5-carboxylate reductase family.</text>
</comment>
<protein>
    <recommendedName>
        <fullName evidence="3 12">Pyrroline-5-carboxylate reductase</fullName>
        <ecNumber evidence="12">1.5.1.2</ecNumber>
    </recommendedName>
</protein>
<comment type="subcellular location">
    <subcellularLocation>
        <location evidence="1">Cytoplasm</location>
    </subcellularLocation>
</comment>
<evidence type="ECO:0000313" key="15">
    <source>
        <dbReference type="EMBL" id="AGT02654.1"/>
    </source>
</evidence>